<evidence type="ECO:0000256" key="6">
    <source>
        <dbReference type="ARBA" id="ARBA00022692"/>
    </source>
</evidence>
<dbReference type="Pfam" id="PF00593">
    <property type="entry name" value="TonB_dep_Rec_b-barrel"/>
    <property type="match status" value="1"/>
</dbReference>
<evidence type="ECO:0000256" key="5">
    <source>
        <dbReference type="ARBA" id="ARBA00022496"/>
    </source>
</evidence>
<keyword evidence="6 14" id="KW-0812">Transmembrane</keyword>
<dbReference type="EMBL" id="LRPC01000023">
    <property type="protein sequence ID" value="KYG75203.1"/>
    <property type="molecule type" value="Genomic_DNA"/>
</dbReference>
<dbReference type="Pfam" id="PF07715">
    <property type="entry name" value="Plug"/>
    <property type="match status" value="1"/>
</dbReference>
<dbReference type="PANTHER" id="PTHR32552">
    <property type="entry name" value="FERRICHROME IRON RECEPTOR-RELATED"/>
    <property type="match status" value="1"/>
</dbReference>
<evidence type="ECO:0000256" key="15">
    <source>
        <dbReference type="RuleBase" id="RU003357"/>
    </source>
</evidence>
<keyword evidence="10 15" id="KW-0798">TonB box</keyword>
<keyword evidence="13 14" id="KW-0998">Cell outer membrane</keyword>
<evidence type="ECO:0000313" key="19">
    <source>
        <dbReference type="EMBL" id="KYG75203.1"/>
    </source>
</evidence>
<dbReference type="InterPro" id="IPR012910">
    <property type="entry name" value="Plug_dom"/>
</dbReference>
<comment type="similarity">
    <text evidence="2 14 15">Belongs to the TonB-dependent receptor family.</text>
</comment>
<proteinExistence type="inferred from homology"/>
<dbReference type="SUPFAM" id="SSF56935">
    <property type="entry name" value="Porins"/>
    <property type="match status" value="1"/>
</dbReference>
<dbReference type="AlphaFoldDB" id="A0A150X925"/>
<dbReference type="GO" id="GO:0009279">
    <property type="term" value="C:cell outer membrane"/>
    <property type="evidence" value="ECO:0007669"/>
    <property type="project" value="UniProtKB-SubCell"/>
</dbReference>
<evidence type="ECO:0000256" key="1">
    <source>
        <dbReference type="ARBA" id="ARBA00004571"/>
    </source>
</evidence>
<keyword evidence="20" id="KW-1185">Reference proteome</keyword>
<dbReference type="Gene3D" id="2.60.40.1120">
    <property type="entry name" value="Carboxypeptidase-like, regulatory domain"/>
    <property type="match status" value="1"/>
</dbReference>
<keyword evidence="11 14" id="KW-0472">Membrane</keyword>
<dbReference type="InterPro" id="IPR000531">
    <property type="entry name" value="Beta-barrel_TonB"/>
</dbReference>
<evidence type="ECO:0000313" key="20">
    <source>
        <dbReference type="Proteomes" id="UP000075606"/>
    </source>
</evidence>
<dbReference type="InterPro" id="IPR008969">
    <property type="entry name" value="CarboxyPept-like_regulatory"/>
</dbReference>
<name>A0A150X925_9BACT</name>
<dbReference type="GO" id="GO:0015891">
    <property type="term" value="P:siderophore transport"/>
    <property type="evidence" value="ECO:0007669"/>
    <property type="project" value="InterPro"/>
</dbReference>
<dbReference type="NCBIfam" id="TIGR01783">
    <property type="entry name" value="TonB-siderophor"/>
    <property type="match status" value="1"/>
</dbReference>
<evidence type="ECO:0000256" key="9">
    <source>
        <dbReference type="ARBA" id="ARBA00023065"/>
    </source>
</evidence>
<evidence type="ECO:0000256" key="14">
    <source>
        <dbReference type="PROSITE-ProRule" id="PRU01360"/>
    </source>
</evidence>
<keyword evidence="8" id="KW-0408">Iron</keyword>
<dbReference type="Pfam" id="PF13715">
    <property type="entry name" value="CarbopepD_reg_2"/>
    <property type="match status" value="1"/>
</dbReference>
<evidence type="ECO:0000256" key="12">
    <source>
        <dbReference type="ARBA" id="ARBA00023170"/>
    </source>
</evidence>
<dbReference type="InterPro" id="IPR010917">
    <property type="entry name" value="TonB_rcpt_CS"/>
</dbReference>
<evidence type="ECO:0000259" key="18">
    <source>
        <dbReference type="Pfam" id="PF07715"/>
    </source>
</evidence>
<evidence type="ECO:0000256" key="8">
    <source>
        <dbReference type="ARBA" id="ARBA00023004"/>
    </source>
</evidence>
<keyword evidence="7 16" id="KW-0732">Signal</keyword>
<dbReference type="InterPro" id="IPR010105">
    <property type="entry name" value="TonB_sidphr_rcpt"/>
</dbReference>
<feature type="signal peptide" evidence="16">
    <location>
        <begin position="1"/>
        <end position="19"/>
    </location>
</feature>
<sequence length="806" mass="88150">MKKTLQIIILLLLAVPAFAQTGSLKGKVLDNNQEPLIGVTVLVLGTEKGAVTDIDGTFTVGNLPTGQAVARVSFVGFKTVELPITIEANQATTLEDITLYEGNEILQDVVVTGERINQFSREQTAYVSKLPLKDLENTQVYSTITNELLVSQTVTNFEDALKNATGVDKLWTSTGRGGDGAGYYSLRGFSVQPQLVNGMPGLTNGTINAANIDRIEVIKGPSATLFGNSVGSYGGIINVVTKKPFAGTGGGINFTTGSFGLNQLTFDYNTPLDAAQDIYFRLNTSYQYKGSFQDAGFRETFFVAPSLTYRVNNKLTFSFYGEITKAEQTNPTMLFLNRAAPSDAPDLDALGYNNKLSFTSNGLTIATPTSNFRGEVSYKISDNWTSQTVISTSQTTTDGYYSYLYDYGVYPGNIFTRFINKQNAQTNTFDIQENIIGDFKIGELRNRLVFGIDYLEAKSVDNSSGYAYYGNVSPTGELFPDNPFTPATETGPFPLTTSAVDQAIAPLANGSSVVRQNVISSYVSDVINFTPSLSVMAGVRLDRFENLGDINGEGGFDQTTLSPKFGVLYQPIADKMSIFANYQNSFNNVAPALVGDPNAGPQTLKSFDPEQANQLEFGLKTNLFDYRLNATISYYDIQVSDKVMTDPSNPFNRVQEGTIESSGFELEVNANPIDGFNLRGGYTTNESEITETDDANQLGTRPLEAGPKNLYNFWASYELQNGSLKGIGFGFGINGSSERAVLNYANTGTFLLPEYTIANASVFYQVAKFRVDLKVNNLFDKEYYSGWSTITPQEPRAFLMSLKYRF</sequence>
<evidence type="ECO:0000256" key="10">
    <source>
        <dbReference type="ARBA" id="ARBA00023077"/>
    </source>
</evidence>
<evidence type="ECO:0000256" key="4">
    <source>
        <dbReference type="ARBA" id="ARBA00022452"/>
    </source>
</evidence>
<feature type="domain" description="TonB-dependent receptor-like beta-barrel" evidence="17">
    <location>
        <begin position="348"/>
        <end position="778"/>
    </location>
</feature>
<dbReference type="PROSITE" id="PS52016">
    <property type="entry name" value="TONB_DEPENDENT_REC_3"/>
    <property type="match status" value="1"/>
</dbReference>
<comment type="caution">
    <text evidence="19">The sequence shown here is derived from an EMBL/GenBank/DDBJ whole genome shotgun (WGS) entry which is preliminary data.</text>
</comment>
<keyword evidence="3 14" id="KW-0813">Transport</keyword>
<dbReference type="OrthoDB" id="9758472at2"/>
<keyword evidence="12 19" id="KW-0675">Receptor</keyword>
<evidence type="ECO:0000256" key="13">
    <source>
        <dbReference type="ARBA" id="ARBA00023237"/>
    </source>
</evidence>
<evidence type="ECO:0000256" key="2">
    <source>
        <dbReference type="ARBA" id="ARBA00009810"/>
    </source>
</evidence>
<dbReference type="PROSITE" id="PS01156">
    <property type="entry name" value="TONB_DEPENDENT_REC_2"/>
    <property type="match status" value="1"/>
</dbReference>
<dbReference type="Gene3D" id="2.40.170.20">
    <property type="entry name" value="TonB-dependent receptor, beta-barrel domain"/>
    <property type="match status" value="1"/>
</dbReference>
<accession>A0A150X925</accession>
<dbReference type="InterPro" id="IPR039426">
    <property type="entry name" value="TonB-dep_rcpt-like"/>
</dbReference>
<dbReference type="CDD" id="cd01347">
    <property type="entry name" value="ligand_gated_channel"/>
    <property type="match status" value="1"/>
</dbReference>
<dbReference type="PANTHER" id="PTHR32552:SF68">
    <property type="entry name" value="FERRICHROME OUTER MEMBRANE TRANSPORTER_PHAGE RECEPTOR"/>
    <property type="match status" value="1"/>
</dbReference>
<reference evidence="19 20" key="1">
    <citation type="submission" date="2016-01" db="EMBL/GenBank/DDBJ databases">
        <title>Genome sequencing of Roseivirga spongicola UST030701-084.</title>
        <authorList>
            <person name="Selvaratnam C."/>
            <person name="Thevarajoo S."/>
            <person name="Goh K.M."/>
            <person name="Ee R."/>
            <person name="Chan K.-G."/>
            <person name="Chong C.S."/>
        </authorList>
    </citation>
    <scope>NUCLEOTIDE SEQUENCE [LARGE SCALE GENOMIC DNA]</scope>
    <source>
        <strain evidence="19 20">UST030701-084</strain>
    </source>
</reference>
<evidence type="ECO:0000256" key="7">
    <source>
        <dbReference type="ARBA" id="ARBA00022729"/>
    </source>
</evidence>
<evidence type="ECO:0000256" key="3">
    <source>
        <dbReference type="ARBA" id="ARBA00022448"/>
    </source>
</evidence>
<comment type="subcellular location">
    <subcellularLocation>
        <location evidence="1 14">Cell outer membrane</location>
        <topology evidence="1 14">Multi-pass membrane protein</topology>
    </subcellularLocation>
</comment>
<evidence type="ECO:0000259" key="17">
    <source>
        <dbReference type="Pfam" id="PF00593"/>
    </source>
</evidence>
<keyword evidence="9" id="KW-0406">Ion transport</keyword>
<dbReference type="InterPro" id="IPR036942">
    <property type="entry name" value="Beta-barrel_TonB_sf"/>
</dbReference>
<dbReference type="SUPFAM" id="SSF49464">
    <property type="entry name" value="Carboxypeptidase regulatory domain-like"/>
    <property type="match status" value="1"/>
</dbReference>
<protein>
    <submittedName>
        <fullName evidence="19">TonB-dependent receptor</fullName>
    </submittedName>
</protein>
<dbReference type="Proteomes" id="UP000075606">
    <property type="component" value="Unassembled WGS sequence"/>
</dbReference>
<dbReference type="InterPro" id="IPR037066">
    <property type="entry name" value="Plug_dom_sf"/>
</dbReference>
<evidence type="ECO:0000256" key="11">
    <source>
        <dbReference type="ARBA" id="ARBA00023136"/>
    </source>
</evidence>
<keyword evidence="5" id="KW-0410">Iron transport</keyword>
<dbReference type="GO" id="GO:0015344">
    <property type="term" value="F:siderophore uptake transmembrane transporter activity"/>
    <property type="evidence" value="ECO:0007669"/>
    <property type="project" value="TreeGrafter"/>
</dbReference>
<gene>
    <name evidence="19" type="ORF">AWW68_10375</name>
</gene>
<dbReference type="GO" id="GO:0038023">
    <property type="term" value="F:signaling receptor activity"/>
    <property type="evidence" value="ECO:0007669"/>
    <property type="project" value="InterPro"/>
</dbReference>
<keyword evidence="4 14" id="KW-1134">Transmembrane beta strand</keyword>
<evidence type="ECO:0000256" key="16">
    <source>
        <dbReference type="SAM" id="SignalP"/>
    </source>
</evidence>
<dbReference type="RefSeq" id="WP_068221056.1">
    <property type="nucleotide sequence ID" value="NZ_CP139724.1"/>
</dbReference>
<dbReference type="Gene3D" id="2.170.130.10">
    <property type="entry name" value="TonB-dependent receptor, plug domain"/>
    <property type="match status" value="1"/>
</dbReference>
<feature type="domain" description="TonB-dependent receptor plug" evidence="18">
    <location>
        <begin position="136"/>
        <end position="228"/>
    </location>
</feature>
<organism evidence="19 20">
    <name type="scientific">Roseivirga spongicola</name>
    <dbReference type="NCBI Taxonomy" id="333140"/>
    <lineage>
        <taxon>Bacteria</taxon>
        <taxon>Pseudomonadati</taxon>
        <taxon>Bacteroidota</taxon>
        <taxon>Cytophagia</taxon>
        <taxon>Cytophagales</taxon>
        <taxon>Roseivirgaceae</taxon>
        <taxon>Roseivirga</taxon>
    </lineage>
</organism>
<feature type="chain" id="PRO_5007574348" evidence="16">
    <location>
        <begin position="20"/>
        <end position="806"/>
    </location>
</feature>
<dbReference type="STRING" id="333140.AWW68_10375"/>